<gene>
    <name evidence="1" type="ORF">L1987_80803</name>
</gene>
<name>A0ACB8YN24_9ASTR</name>
<keyword evidence="2" id="KW-1185">Reference proteome</keyword>
<protein>
    <submittedName>
        <fullName evidence="1">Uncharacterized protein</fullName>
    </submittedName>
</protein>
<evidence type="ECO:0000313" key="2">
    <source>
        <dbReference type="Proteomes" id="UP001056120"/>
    </source>
</evidence>
<organism evidence="1 2">
    <name type="scientific">Smallanthus sonchifolius</name>
    <dbReference type="NCBI Taxonomy" id="185202"/>
    <lineage>
        <taxon>Eukaryota</taxon>
        <taxon>Viridiplantae</taxon>
        <taxon>Streptophyta</taxon>
        <taxon>Embryophyta</taxon>
        <taxon>Tracheophyta</taxon>
        <taxon>Spermatophyta</taxon>
        <taxon>Magnoliopsida</taxon>
        <taxon>eudicotyledons</taxon>
        <taxon>Gunneridae</taxon>
        <taxon>Pentapetalae</taxon>
        <taxon>asterids</taxon>
        <taxon>campanulids</taxon>
        <taxon>Asterales</taxon>
        <taxon>Asteraceae</taxon>
        <taxon>Asteroideae</taxon>
        <taxon>Heliantheae alliance</taxon>
        <taxon>Millerieae</taxon>
        <taxon>Smallanthus</taxon>
    </lineage>
</organism>
<proteinExistence type="predicted"/>
<accession>A0ACB8YN24</accession>
<sequence>MMRDDGDEVQSATATTAVPVGYGSGGGGRRGRRGPRWRGAIVVGMQWCKEMTLARVLLDKEGGDTRCWLVGCSTVVGGLMVKNWGLGTVVYATLVACMQE</sequence>
<dbReference type="Proteomes" id="UP001056120">
    <property type="component" value="Linkage Group LG27"/>
</dbReference>
<comment type="caution">
    <text evidence="1">The sequence shown here is derived from an EMBL/GenBank/DDBJ whole genome shotgun (WGS) entry which is preliminary data.</text>
</comment>
<evidence type="ECO:0000313" key="1">
    <source>
        <dbReference type="EMBL" id="KAI3687112.1"/>
    </source>
</evidence>
<dbReference type="EMBL" id="CM042044">
    <property type="protein sequence ID" value="KAI3687112.1"/>
    <property type="molecule type" value="Genomic_DNA"/>
</dbReference>
<reference evidence="2" key="1">
    <citation type="journal article" date="2022" name="Mol. Ecol. Resour.">
        <title>The genomes of chicory, endive, great burdock and yacon provide insights into Asteraceae palaeo-polyploidization history and plant inulin production.</title>
        <authorList>
            <person name="Fan W."/>
            <person name="Wang S."/>
            <person name="Wang H."/>
            <person name="Wang A."/>
            <person name="Jiang F."/>
            <person name="Liu H."/>
            <person name="Zhao H."/>
            <person name="Xu D."/>
            <person name="Zhang Y."/>
        </authorList>
    </citation>
    <scope>NUCLEOTIDE SEQUENCE [LARGE SCALE GENOMIC DNA]</scope>
    <source>
        <strain evidence="2">cv. Yunnan</strain>
    </source>
</reference>
<reference evidence="1 2" key="2">
    <citation type="journal article" date="2022" name="Mol. Ecol. Resour.">
        <title>The genomes of chicory, endive, great burdock and yacon provide insights into Asteraceae paleo-polyploidization history and plant inulin production.</title>
        <authorList>
            <person name="Fan W."/>
            <person name="Wang S."/>
            <person name="Wang H."/>
            <person name="Wang A."/>
            <person name="Jiang F."/>
            <person name="Liu H."/>
            <person name="Zhao H."/>
            <person name="Xu D."/>
            <person name="Zhang Y."/>
        </authorList>
    </citation>
    <scope>NUCLEOTIDE SEQUENCE [LARGE SCALE GENOMIC DNA]</scope>
    <source>
        <strain evidence="2">cv. Yunnan</strain>
        <tissue evidence="1">Leaves</tissue>
    </source>
</reference>